<feature type="transmembrane region" description="Helical" evidence="5">
    <location>
        <begin position="179"/>
        <end position="196"/>
    </location>
</feature>
<dbReference type="GO" id="GO:0140359">
    <property type="term" value="F:ABC-type transporter activity"/>
    <property type="evidence" value="ECO:0007669"/>
    <property type="project" value="InterPro"/>
</dbReference>
<comment type="caution">
    <text evidence="7">The sequence shown here is derived from an EMBL/GenBank/DDBJ whole genome shotgun (WGS) entry which is preliminary data.</text>
</comment>
<evidence type="ECO:0000313" key="7">
    <source>
        <dbReference type="EMBL" id="ETO25529.1"/>
    </source>
</evidence>
<sequence length="275" mass="31758">MKEDWTTSGILNIYGNCSDQAKALPWTEGLLIKYFNDSDALNDYCTSDDYGKTWNVTCNTTDKRPVGIAIVFSDISDDGTQWTYEIRCNSSKVPGTLSQYNVDQFQHDMNQLWDDYAQEYYDAGFVELQVFVDTAITKYVSQYANVSSSEVFEYTKGLTKGYQIFPTASFKSDNYWDNIGFAFCWFIIFGFVYPFNQVASQLVDEKSFKTKEGMKMMGATVTTYWTGPFFWVVHGHIKKKKKGIQIFRSKCYFSMAVSIWAVSHDIWYNGIHNIR</sequence>
<evidence type="ECO:0000256" key="1">
    <source>
        <dbReference type="ARBA" id="ARBA00004141"/>
    </source>
</evidence>
<organism evidence="7 8">
    <name type="scientific">Reticulomyxa filosa</name>
    <dbReference type="NCBI Taxonomy" id="46433"/>
    <lineage>
        <taxon>Eukaryota</taxon>
        <taxon>Sar</taxon>
        <taxon>Rhizaria</taxon>
        <taxon>Retaria</taxon>
        <taxon>Foraminifera</taxon>
        <taxon>Monothalamids</taxon>
        <taxon>Reticulomyxidae</taxon>
        <taxon>Reticulomyxa</taxon>
    </lineage>
</organism>
<keyword evidence="4 5" id="KW-0472">Membrane</keyword>
<accession>X6NII4</accession>
<keyword evidence="3 5" id="KW-1133">Transmembrane helix</keyword>
<dbReference type="Proteomes" id="UP000023152">
    <property type="component" value="Unassembled WGS sequence"/>
</dbReference>
<dbReference type="Pfam" id="PF12698">
    <property type="entry name" value="ABC2_membrane_3"/>
    <property type="match status" value="1"/>
</dbReference>
<keyword evidence="8" id="KW-1185">Reference proteome</keyword>
<dbReference type="InterPro" id="IPR013525">
    <property type="entry name" value="ABC2_TM"/>
</dbReference>
<dbReference type="GO" id="GO:0016020">
    <property type="term" value="C:membrane"/>
    <property type="evidence" value="ECO:0007669"/>
    <property type="project" value="UniProtKB-SubCell"/>
</dbReference>
<dbReference type="AlphaFoldDB" id="X6NII4"/>
<feature type="transmembrane region" description="Helical" evidence="5">
    <location>
        <begin position="216"/>
        <end position="233"/>
    </location>
</feature>
<keyword evidence="2 5" id="KW-0812">Transmembrane</keyword>
<evidence type="ECO:0000313" key="8">
    <source>
        <dbReference type="Proteomes" id="UP000023152"/>
    </source>
</evidence>
<evidence type="ECO:0000256" key="2">
    <source>
        <dbReference type="ARBA" id="ARBA00022692"/>
    </source>
</evidence>
<proteinExistence type="predicted"/>
<evidence type="ECO:0000256" key="4">
    <source>
        <dbReference type="ARBA" id="ARBA00023136"/>
    </source>
</evidence>
<evidence type="ECO:0000259" key="6">
    <source>
        <dbReference type="Pfam" id="PF12698"/>
    </source>
</evidence>
<reference evidence="7 8" key="1">
    <citation type="journal article" date="2013" name="Curr. Biol.">
        <title>The Genome of the Foraminiferan Reticulomyxa filosa.</title>
        <authorList>
            <person name="Glockner G."/>
            <person name="Hulsmann N."/>
            <person name="Schleicher M."/>
            <person name="Noegel A.A."/>
            <person name="Eichinger L."/>
            <person name="Gallinger C."/>
            <person name="Pawlowski J."/>
            <person name="Sierra R."/>
            <person name="Euteneuer U."/>
            <person name="Pillet L."/>
            <person name="Moustafa A."/>
            <person name="Platzer M."/>
            <person name="Groth M."/>
            <person name="Szafranski K."/>
            <person name="Schliwa M."/>
        </authorList>
    </citation>
    <scope>NUCLEOTIDE SEQUENCE [LARGE SCALE GENOMIC DNA]</scope>
</reference>
<dbReference type="InterPro" id="IPR026082">
    <property type="entry name" value="ABCA"/>
</dbReference>
<evidence type="ECO:0000256" key="3">
    <source>
        <dbReference type="ARBA" id="ARBA00022989"/>
    </source>
</evidence>
<comment type="subcellular location">
    <subcellularLocation>
        <location evidence="1">Membrane</location>
        <topology evidence="1">Multi-pass membrane protein</topology>
    </subcellularLocation>
</comment>
<gene>
    <name evidence="7" type="ORF">RFI_11610</name>
</gene>
<dbReference type="EMBL" id="ASPP01008462">
    <property type="protein sequence ID" value="ETO25529.1"/>
    <property type="molecule type" value="Genomic_DNA"/>
</dbReference>
<evidence type="ECO:0000256" key="5">
    <source>
        <dbReference type="SAM" id="Phobius"/>
    </source>
</evidence>
<name>X6NII4_RETFI</name>
<feature type="domain" description="ABC-2 type transporter transmembrane" evidence="6">
    <location>
        <begin position="65"/>
        <end position="232"/>
    </location>
</feature>
<protein>
    <recommendedName>
        <fullName evidence="6">ABC-2 type transporter transmembrane domain-containing protein</fullName>
    </recommendedName>
</protein>
<dbReference type="PANTHER" id="PTHR19229">
    <property type="entry name" value="ATP-BINDING CASSETTE TRANSPORTER SUBFAMILY A ABCA"/>
    <property type="match status" value="1"/>
</dbReference>